<keyword evidence="5 11" id="KW-0274">FAD</keyword>
<keyword evidence="15" id="KW-1185">Reference proteome</keyword>
<dbReference type="InterPro" id="IPR036188">
    <property type="entry name" value="FAD/NAD-bd_sf"/>
</dbReference>
<dbReference type="NCBIfam" id="TIGR01350">
    <property type="entry name" value="lipoamide_DH"/>
    <property type="match status" value="1"/>
</dbReference>
<dbReference type="InterPro" id="IPR012999">
    <property type="entry name" value="Pyr_OxRdtase_I_AS"/>
</dbReference>
<comment type="miscellaneous">
    <text evidence="11">The active site is a redox-active disulfide bond.</text>
</comment>
<evidence type="ECO:0000256" key="9">
    <source>
        <dbReference type="ARBA" id="ARBA00023284"/>
    </source>
</evidence>
<gene>
    <name evidence="14" type="primary">lpdA</name>
    <name evidence="14" type="ORF">ACFQS8_03040</name>
</gene>
<evidence type="ECO:0000256" key="10">
    <source>
        <dbReference type="ARBA" id="ARBA00049187"/>
    </source>
</evidence>
<evidence type="ECO:0000256" key="4">
    <source>
        <dbReference type="ARBA" id="ARBA00022630"/>
    </source>
</evidence>
<keyword evidence="8" id="KW-1015">Disulfide bond</keyword>
<evidence type="ECO:0000256" key="8">
    <source>
        <dbReference type="ARBA" id="ARBA00023157"/>
    </source>
</evidence>
<dbReference type="InterPro" id="IPR016156">
    <property type="entry name" value="FAD/NAD-linked_Rdtase_dimer_sf"/>
</dbReference>
<dbReference type="EMBL" id="JBHTBR010000002">
    <property type="protein sequence ID" value="MFC7290580.1"/>
    <property type="molecule type" value="Genomic_DNA"/>
</dbReference>
<reference evidence="15" key="1">
    <citation type="journal article" date="2019" name="Int. J. Syst. Evol. Microbiol.">
        <title>The Global Catalogue of Microorganisms (GCM) 10K type strain sequencing project: providing services to taxonomists for standard genome sequencing and annotation.</title>
        <authorList>
            <consortium name="The Broad Institute Genomics Platform"/>
            <consortium name="The Broad Institute Genome Sequencing Center for Infectious Disease"/>
            <person name="Wu L."/>
            <person name="Ma J."/>
        </authorList>
    </citation>
    <scope>NUCLEOTIDE SEQUENCE [LARGE SCALE GENOMIC DNA]</scope>
    <source>
        <strain evidence="15">CCUG 51308</strain>
    </source>
</reference>
<feature type="domain" description="Pyridine nucleotide-disulphide oxidoreductase dimerisation" evidence="12">
    <location>
        <begin position="344"/>
        <end position="453"/>
    </location>
</feature>
<dbReference type="Pfam" id="PF02852">
    <property type="entry name" value="Pyr_redox_dim"/>
    <property type="match status" value="1"/>
</dbReference>
<comment type="cofactor">
    <cofactor evidence="11">
        <name>FAD</name>
        <dbReference type="ChEBI" id="CHEBI:57692"/>
    </cofactor>
    <text evidence="11">Binds 1 FAD per subunit.</text>
</comment>
<evidence type="ECO:0000256" key="6">
    <source>
        <dbReference type="ARBA" id="ARBA00023002"/>
    </source>
</evidence>
<dbReference type="PRINTS" id="PR00368">
    <property type="entry name" value="FADPNR"/>
</dbReference>
<dbReference type="SUPFAM" id="SSF55424">
    <property type="entry name" value="FAD/NAD-linked reductases, dimerisation (C-terminal) domain"/>
    <property type="match status" value="1"/>
</dbReference>
<evidence type="ECO:0000256" key="2">
    <source>
        <dbReference type="ARBA" id="ARBA00012608"/>
    </source>
</evidence>
<dbReference type="Gene3D" id="3.30.390.30">
    <property type="match status" value="1"/>
</dbReference>
<dbReference type="PANTHER" id="PTHR22912">
    <property type="entry name" value="DISULFIDE OXIDOREDUCTASE"/>
    <property type="match status" value="1"/>
</dbReference>
<evidence type="ECO:0000259" key="13">
    <source>
        <dbReference type="Pfam" id="PF07992"/>
    </source>
</evidence>
<keyword evidence="6 11" id="KW-0560">Oxidoreductase</keyword>
<dbReference type="PANTHER" id="PTHR22912:SF160">
    <property type="entry name" value="DIHYDROLIPOYL DEHYDROGENASE"/>
    <property type="match status" value="1"/>
</dbReference>
<comment type="similarity">
    <text evidence="1 11">Belongs to the class-I pyridine nucleotide-disulfide oxidoreductase family.</text>
</comment>
<protein>
    <recommendedName>
        <fullName evidence="3 11">Dihydrolipoyl dehydrogenase</fullName>
        <ecNumber evidence="2 11">1.8.1.4</ecNumber>
    </recommendedName>
</protein>
<comment type="caution">
    <text evidence="14">The sequence shown here is derived from an EMBL/GenBank/DDBJ whole genome shotgun (WGS) entry which is preliminary data.</text>
</comment>
<dbReference type="InterPro" id="IPR006258">
    <property type="entry name" value="Lipoamide_DH"/>
</dbReference>
<dbReference type="GO" id="GO:0004148">
    <property type="term" value="F:dihydrolipoyl dehydrogenase (NADH) activity"/>
    <property type="evidence" value="ECO:0007669"/>
    <property type="project" value="UniProtKB-EC"/>
</dbReference>
<accession>A0ABW2IID0</accession>
<dbReference type="RefSeq" id="WP_382165584.1">
    <property type="nucleotide sequence ID" value="NZ_JBHTBR010000002.1"/>
</dbReference>
<keyword evidence="9 11" id="KW-0676">Redox-active center</keyword>
<dbReference type="InterPro" id="IPR004099">
    <property type="entry name" value="Pyr_nucl-diS_OxRdtase_dimer"/>
</dbReference>
<dbReference type="PROSITE" id="PS00076">
    <property type="entry name" value="PYRIDINE_REDOX_1"/>
    <property type="match status" value="1"/>
</dbReference>
<name>A0ABW2IID0_9PROT</name>
<organism evidence="14 15">
    <name type="scientific">Hirschia litorea</name>
    <dbReference type="NCBI Taxonomy" id="1199156"/>
    <lineage>
        <taxon>Bacteria</taxon>
        <taxon>Pseudomonadati</taxon>
        <taxon>Pseudomonadota</taxon>
        <taxon>Alphaproteobacteria</taxon>
        <taxon>Hyphomonadales</taxon>
        <taxon>Hyphomonadaceae</taxon>
        <taxon>Hirschia</taxon>
    </lineage>
</organism>
<dbReference type="PIRSF" id="PIRSF000350">
    <property type="entry name" value="Mercury_reductase_MerA"/>
    <property type="match status" value="1"/>
</dbReference>
<evidence type="ECO:0000256" key="7">
    <source>
        <dbReference type="ARBA" id="ARBA00023027"/>
    </source>
</evidence>
<dbReference type="PRINTS" id="PR00411">
    <property type="entry name" value="PNDRDTASEI"/>
</dbReference>
<dbReference type="Proteomes" id="UP001596492">
    <property type="component" value="Unassembled WGS sequence"/>
</dbReference>
<dbReference type="InterPro" id="IPR023753">
    <property type="entry name" value="FAD/NAD-binding_dom"/>
</dbReference>
<feature type="domain" description="FAD/NAD(P)-binding" evidence="13">
    <location>
        <begin position="7"/>
        <end position="325"/>
    </location>
</feature>
<evidence type="ECO:0000259" key="12">
    <source>
        <dbReference type="Pfam" id="PF02852"/>
    </source>
</evidence>
<sequence length="463" mass="48838">MAKKNCKLLVIGAGPGGYVCAIRAGQLGVDTIIVEEKAPGGTCLNVGCIPSKAIIHAANEFEKATHFTRENVLGISVSEPSLDFSKTIDWKDGIVSRLTGGVAGLLKKAGVQHIQGRANFVDGKTVDVTTPDGVVRIYAENVVVATGSSAVELPFLPFGGKVCGSTEALELRKVPKRLAVVGGGYIGLELGMAFAKLGSKVTIVEAADHILPQYDRDLSKPVEKRLNELRMTLHVGAKALGMSKDGKSLLADVNGEELKIPADKVLVTVGRKASVSGFGLESLSLDMAGPFLKIDKRCQTSMRDLYAIGDVTGEPMLAHRAMAQGEMVAEIVAGHKRIWDKKSIPAVCFTDPEIVSVGMSLSEAKNAGIEVVKGKFPFAASGRAMSTEREDGFVLVIARKDNHEVLGIHGVGAEISEMAASFSIAIEMASTLEDLAMIIQAHPTRGEALQEAALGALGHALHI</sequence>
<evidence type="ECO:0000313" key="14">
    <source>
        <dbReference type="EMBL" id="MFC7290580.1"/>
    </source>
</evidence>
<dbReference type="Gene3D" id="3.50.50.60">
    <property type="entry name" value="FAD/NAD(P)-binding domain"/>
    <property type="match status" value="2"/>
</dbReference>
<dbReference type="InterPro" id="IPR001100">
    <property type="entry name" value="Pyr_nuc-diS_OxRdtase"/>
</dbReference>
<evidence type="ECO:0000256" key="1">
    <source>
        <dbReference type="ARBA" id="ARBA00007532"/>
    </source>
</evidence>
<dbReference type="SUPFAM" id="SSF51905">
    <property type="entry name" value="FAD/NAD(P)-binding domain"/>
    <property type="match status" value="1"/>
</dbReference>
<dbReference type="InterPro" id="IPR050151">
    <property type="entry name" value="Class-I_Pyr_Nuc-Dis_Oxidored"/>
</dbReference>
<evidence type="ECO:0000256" key="11">
    <source>
        <dbReference type="RuleBase" id="RU003692"/>
    </source>
</evidence>
<keyword evidence="4 11" id="KW-0285">Flavoprotein</keyword>
<dbReference type="EC" id="1.8.1.4" evidence="2 11"/>
<proteinExistence type="inferred from homology"/>
<keyword evidence="7 11" id="KW-0520">NAD</keyword>
<comment type="catalytic activity">
    <reaction evidence="10 11">
        <text>N(6)-[(R)-dihydrolipoyl]-L-lysyl-[protein] + NAD(+) = N(6)-[(R)-lipoyl]-L-lysyl-[protein] + NADH + H(+)</text>
        <dbReference type="Rhea" id="RHEA:15045"/>
        <dbReference type="Rhea" id="RHEA-COMP:10474"/>
        <dbReference type="Rhea" id="RHEA-COMP:10475"/>
        <dbReference type="ChEBI" id="CHEBI:15378"/>
        <dbReference type="ChEBI" id="CHEBI:57540"/>
        <dbReference type="ChEBI" id="CHEBI:57945"/>
        <dbReference type="ChEBI" id="CHEBI:83099"/>
        <dbReference type="ChEBI" id="CHEBI:83100"/>
        <dbReference type="EC" id="1.8.1.4"/>
    </reaction>
</comment>
<evidence type="ECO:0000256" key="3">
    <source>
        <dbReference type="ARBA" id="ARBA00016961"/>
    </source>
</evidence>
<evidence type="ECO:0000256" key="5">
    <source>
        <dbReference type="ARBA" id="ARBA00022827"/>
    </source>
</evidence>
<evidence type="ECO:0000313" key="15">
    <source>
        <dbReference type="Proteomes" id="UP001596492"/>
    </source>
</evidence>
<dbReference type="Pfam" id="PF07992">
    <property type="entry name" value="Pyr_redox_2"/>
    <property type="match status" value="1"/>
</dbReference>